<name>A0A1X7SQG2_AMPQE</name>
<keyword evidence="6" id="KW-1185">Reference proteome</keyword>
<dbReference type="Proteomes" id="UP000007879">
    <property type="component" value="Unassembled WGS sequence"/>
</dbReference>
<keyword evidence="2" id="KW-0479">Metal-binding</keyword>
<accession>A0A1X7SQG2</accession>
<proteinExistence type="predicted"/>
<dbReference type="OMA" id="QPMEYNS"/>
<protein>
    <recommendedName>
        <fullName evidence="7">DDE Tnp4 domain-containing protein</fullName>
    </recommendedName>
</protein>
<dbReference type="eggNOG" id="ENOG502RZ2Y">
    <property type="taxonomic scope" value="Eukaryota"/>
</dbReference>
<evidence type="ECO:0008006" key="7">
    <source>
        <dbReference type="Google" id="ProtNLM"/>
    </source>
</evidence>
<evidence type="ECO:0000256" key="1">
    <source>
        <dbReference type="ARBA" id="ARBA00001968"/>
    </source>
</evidence>
<gene>
    <name evidence="5" type="primary">100636811</name>
</gene>
<dbReference type="PANTHER" id="PTHR23080">
    <property type="entry name" value="THAP DOMAIN PROTEIN"/>
    <property type="match status" value="1"/>
</dbReference>
<dbReference type="OrthoDB" id="7331812at2759"/>
<evidence type="ECO:0000256" key="2">
    <source>
        <dbReference type="ARBA" id="ARBA00022723"/>
    </source>
</evidence>
<dbReference type="KEGG" id="aqu:100636811"/>
<dbReference type="EnsemblMetazoa" id="Aqu2.1.04356_001">
    <property type="protein sequence ID" value="Aqu2.1.04356_001"/>
    <property type="gene ID" value="Aqu2.1.04356"/>
</dbReference>
<feature type="domain" description="DDE Tnp4" evidence="3">
    <location>
        <begin position="269"/>
        <end position="426"/>
    </location>
</feature>
<evidence type="ECO:0000259" key="3">
    <source>
        <dbReference type="Pfam" id="PF13359"/>
    </source>
</evidence>
<dbReference type="GO" id="GO:0046872">
    <property type="term" value="F:metal ion binding"/>
    <property type="evidence" value="ECO:0007669"/>
    <property type="project" value="UniProtKB-KW"/>
</dbReference>
<organism evidence="5">
    <name type="scientific">Amphimedon queenslandica</name>
    <name type="common">Sponge</name>
    <dbReference type="NCBI Taxonomy" id="400682"/>
    <lineage>
        <taxon>Eukaryota</taxon>
        <taxon>Metazoa</taxon>
        <taxon>Porifera</taxon>
        <taxon>Demospongiae</taxon>
        <taxon>Heteroscleromorpha</taxon>
        <taxon>Haplosclerida</taxon>
        <taxon>Niphatidae</taxon>
        <taxon>Amphimedon</taxon>
    </lineage>
</organism>
<dbReference type="PANTHER" id="PTHR23080:SF133">
    <property type="entry name" value="SI:CH211-262I1.5-RELATED"/>
    <property type="match status" value="1"/>
</dbReference>
<dbReference type="EnsemblMetazoa" id="XM_003391721.1">
    <property type="protein sequence ID" value="XP_003391769.1"/>
    <property type="gene ID" value="LOC100636811"/>
</dbReference>
<reference evidence="6" key="1">
    <citation type="journal article" date="2010" name="Nature">
        <title>The Amphimedon queenslandica genome and the evolution of animal complexity.</title>
        <authorList>
            <person name="Srivastava M."/>
            <person name="Simakov O."/>
            <person name="Chapman J."/>
            <person name="Fahey B."/>
            <person name="Gauthier M.E."/>
            <person name="Mitros T."/>
            <person name="Richards G.S."/>
            <person name="Conaco C."/>
            <person name="Dacre M."/>
            <person name="Hellsten U."/>
            <person name="Larroux C."/>
            <person name="Putnam N.H."/>
            <person name="Stanke M."/>
            <person name="Adamska M."/>
            <person name="Darling A."/>
            <person name="Degnan S.M."/>
            <person name="Oakley T.H."/>
            <person name="Plachetzki D.C."/>
            <person name="Zhai Y."/>
            <person name="Adamski M."/>
            <person name="Calcino A."/>
            <person name="Cummins S.F."/>
            <person name="Goodstein D.M."/>
            <person name="Harris C."/>
            <person name="Jackson D.J."/>
            <person name="Leys S.P."/>
            <person name="Shu S."/>
            <person name="Woodcroft B.J."/>
            <person name="Vervoort M."/>
            <person name="Kosik K.S."/>
            <person name="Manning G."/>
            <person name="Degnan B.M."/>
            <person name="Rokhsar D.S."/>
        </authorList>
    </citation>
    <scope>NUCLEOTIDE SEQUENCE [LARGE SCALE GENOMIC DNA]</scope>
</reference>
<dbReference type="InParanoid" id="A0A1X7SQG2"/>
<feature type="domain" description="Transposase Helix-turn-helix" evidence="4">
    <location>
        <begin position="190"/>
        <end position="239"/>
    </location>
</feature>
<evidence type="ECO:0000313" key="6">
    <source>
        <dbReference type="Proteomes" id="UP000007879"/>
    </source>
</evidence>
<dbReference type="Pfam" id="PF13613">
    <property type="entry name" value="HTH_Tnp_4"/>
    <property type="match status" value="1"/>
</dbReference>
<dbReference type="AlphaFoldDB" id="A0A1X7SQG2"/>
<comment type="cofactor">
    <cofactor evidence="1">
        <name>a divalent metal cation</name>
        <dbReference type="ChEBI" id="CHEBI:60240"/>
    </cofactor>
</comment>
<dbReference type="InterPro" id="IPR027806">
    <property type="entry name" value="HARBI1_dom"/>
</dbReference>
<evidence type="ECO:0000313" key="5">
    <source>
        <dbReference type="EnsemblMetazoa" id="Aqu2.1.04356_001"/>
    </source>
</evidence>
<evidence type="ECO:0000259" key="4">
    <source>
        <dbReference type="Pfam" id="PF13613"/>
    </source>
</evidence>
<dbReference type="InterPro" id="IPR027805">
    <property type="entry name" value="Transposase_HTH_dom"/>
</dbReference>
<dbReference type="Pfam" id="PF13359">
    <property type="entry name" value="DDE_Tnp_4"/>
    <property type="match status" value="1"/>
</dbReference>
<reference evidence="5" key="2">
    <citation type="submission" date="2017-05" db="UniProtKB">
        <authorList>
            <consortium name="EnsemblMetazoa"/>
        </authorList>
    </citation>
    <scope>IDENTIFICATION</scope>
</reference>
<sequence>MVYICLVEGCTNCSNNPDCYYLSWHRPPHDEALYRFFKIHEKPAAHLRICSECLSKVPAPKHRKPPSNRLEISHKRVRLTREEMRQAVAHDHTYALSPPSSTSSFLSSVQTRDEPALALSEAVHTSSVASFGIEAFMDDDSAIHFYTSFPTYAHFIICYNFLGDAVHHIIYPGSSVDPSSKTRMKSQRAISPQNEFFLTLCRLRCGMMEQDLAYRFKISQSTVSRIFTAWVNFLYYKFKEIPIWPTQAQVQSLIPEQFKSHYSSTRIIIDATEVFIQRPSNPHAQQLTFSSYKNHNTAKALAGITPSGAFSFISPLYGGSISDRELFLNSGLLEILEEGDAVMADKGFNIADVLEKKGITLNIPPRKHGDQLGDRELIETRRIASLRIHIERAFSRVKAFKMLTNIPNNMAGLASELFFVCAILTNFHPPLCTKNSQ</sequence>